<comment type="caution">
    <text evidence="3">The sequence shown here is derived from an EMBL/GenBank/DDBJ whole genome shotgun (WGS) entry which is preliminary data.</text>
</comment>
<sequence length="124" mass="13021">MTKFTASIVFAAVAATAAFSAQAADWQAAAGATQNYTAQINKQPGRAPFSGRVTETRPQVLASWQRAAAADQNFAAQPKQQPGRAPFSGRAVEPAAPASVAKWQVAANAEQNFAAQINERTAFN</sequence>
<evidence type="ECO:0000256" key="1">
    <source>
        <dbReference type="SAM" id="MobiDB-lite"/>
    </source>
</evidence>
<protein>
    <submittedName>
        <fullName evidence="3">Uncharacterized protein</fullName>
    </submittedName>
</protein>
<name>A0A840REA9_9NEIS</name>
<gene>
    <name evidence="3" type="ORF">HNQ50_002395</name>
</gene>
<evidence type="ECO:0000313" key="4">
    <source>
        <dbReference type="Proteomes" id="UP000543030"/>
    </source>
</evidence>
<dbReference type="EMBL" id="JACHHN010000004">
    <property type="protein sequence ID" value="MBB5191665.1"/>
    <property type="molecule type" value="Genomic_DNA"/>
</dbReference>
<reference evidence="3 4" key="1">
    <citation type="submission" date="2020-08" db="EMBL/GenBank/DDBJ databases">
        <title>Genomic Encyclopedia of Type Strains, Phase IV (KMG-IV): sequencing the most valuable type-strain genomes for metagenomic binning, comparative biology and taxonomic classification.</title>
        <authorList>
            <person name="Goeker M."/>
        </authorList>
    </citation>
    <scope>NUCLEOTIDE SEQUENCE [LARGE SCALE GENOMIC DNA]</scope>
    <source>
        <strain evidence="3 4">DSM 18233</strain>
    </source>
</reference>
<feature type="region of interest" description="Disordered" evidence="1">
    <location>
        <begin position="72"/>
        <end position="93"/>
    </location>
</feature>
<evidence type="ECO:0000313" key="3">
    <source>
        <dbReference type="EMBL" id="MBB5191665.1"/>
    </source>
</evidence>
<evidence type="ECO:0000256" key="2">
    <source>
        <dbReference type="SAM" id="SignalP"/>
    </source>
</evidence>
<keyword evidence="4" id="KW-1185">Reference proteome</keyword>
<dbReference type="Proteomes" id="UP000543030">
    <property type="component" value="Unassembled WGS sequence"/>
</dbReference>
<proteinExistence type="predicted"/>
<accession>A0A840REA9</accession>
<feature type="chain" id="PRO_5032616283" evidence="2">
    <location>
        <begin position="24"/>
        <end position="124"/>
    </location>
</feature>
<keyword evidence="2" id="KW-0732">Signal</keyword>
<dbReference type="AlphaFoldDB" id="A0A840REA9"/>
<organism evidence="3 4">
    <name type="scientific">Silvimonas terrae</name>
    <dbReference type="NCBI Taxonomy" id="300266"/>
    <lineage>
        <taxon>Bacteria</taxon>
        <taxon>Pseudomonadati</taxon>
        <taxon>Pseudomonadota</taxon>
        <taxon>Betaproteobacteria</taxon>
        <taxon>Neisseriales</taxon>
        <taxon>Chitinibacteraceae</taxon>
        <taxon>Silvimonas</taxon>
    </lineage>
</organism>
<feature type="signal peptide" evidence="2">
    <location>
        <begin position="1"/>
        <end position="23"/>
    </location>
</feature>
<dbReference type="RefSeq" id="WP_184100907.1">
    <property type="nucleotide sequence ID" value="NZ_JACHHN010000004.1"/>
</dbReference>